<evidence type="ECO:0000313" key="3">
    <source>
        <dbReference type="EMBL" id="HEN16275.1"/>
    </source>
</evidence>
<dbReference type="AlphaFoldDB" id="A0A7C2P6Z3"/>
<feature type="region of interest" description="Disordered" evidence="1">
    <location>
        <begin position="64"/>
        <end position="83"/>
    </location>
</feature>
<dbReference type="Pfam" id="PF10816">
    <property type="entry name" value="DUF2760"/>
    <property type="match status" value="1"/>
</dbReference>
<evidence type="ECO:0000259" key="2">
    <source>
        <dbReference type="Pfam" id="PF10816"/>
    </source>
</evidence>
<comment type="caution">
    <text evidence="3">The sequence shown here is derived from an EMBL/GenBank/DDBJ whole genome shotgun (WGS) entry which is preliminary data.</text>
</comment>
<proteinExistence type="predicted"/>
<feature type="compositionally biased region" description="Pro residues" evidence="1">
    <location>
        <begin position="64"/>
        <end position="78"/>
    </location>
</feature>
<dbReference type="EMBL" id="DSOK01000344">
    <property type="protein sequence ID" value="HEN16275.1"/>
    <property type="molecule type" value="Genomic_DNA"/>
</dbReference>
<protein>
    <submittedName>
        <fullName evidence="3">DUF2760 domain-containing protein</fullName>
    </submittedName>
</protein>
<dbReference type="InterPro" id="IPR021212">
    <property type="entry name" value="DUF2760"/>
</dbReference>
<sequence length="210" mass="22770">MPEERVTSVDNRPPSRATRAFPRLQGHHCMGRLAAAFRIFFKTLFDAKTSALVGDLLLGRSSPAPSPPIAATPVPKPIEPAKPKQSEAVTLLATLQREARLIDFLKEDLSGYADEQIGAAVREIHRDAAQVLERLFAIRPVVEEAEGTPVDVPAGFDAAQYRLTGKRAGSPPYRGLLQHHGWRTTKCELPSFAGSETAATTLAPAEVQVD</sequence>
<organism evidence="3">
    <name type="scientific">Schlesneria paludicola</name>
    <dbReference type="NCBI Taxonomy" id="360056"/>
    <lineage>
        <taxon>Bacteria</taxon>
        <taxon>Pseudomonadati</taxon>
        <taxon>Planctomycetota</taxon>
        <taxon>Planctomycetia</taxon>
        <taxon>Planctomycetales</taxon>
        <taxon>Planctomycetaceae</taxon>
        <taxon>Schlesneria</taxon>
    </lineage>
</organism>
<gene>
    <name evidence="3" type="ORF">ENQ76_12505</name>
</gene>
<reference evidence="3" key="1">
    <citation type="journal article" date="2020" name="mSystems">
        <title>Genome- and Community-Level Interaction Insights into Carbon Utilization and Element Cycling Functions of Hydrothermarchaeota in Hydrothermal Sediment.</title>
        <authorList>
            <person name="Zhou Z."/>
            <person name="Liu Y."/>
            <person name="Xu W."/>
            <person name="Pan J."/>
            <person name="Luo Z.H."/>
            <person name="Li M."/>
        </authorList>
    </citation>
    <scope>NUCLEOTIDE SEQUENCE [LARGE SCALE GENOMIC DNA]</scope>
    <source>
        <strain evidence="3">SpSt-339</strain>
    </source>
</reference>
<name>A0A7C2P6Z3_9PLAN</name>
<evidence type="ECO:0000256" key="1">
    <source>
        <dbReference type="SAM" id="MobiDB-lite"/>
    </source>
</evidence>
<accession>A0A7C2P6Z3</accession>
<feature type="domain" description="DUF2760" evidence="2">
    <location>
        <begin position="85"/>
        <end position="207"/>
    </location>
</feature>